<evidence type="ECO:0000259" key="3">
    <source>
        <dbReference type="Pfam" id="PF23375"/>
    </source>
</evidence>
<dbReference type="OrthoDB" id="201701at2157"/>
<dbReference type="Pfam" id="PF23375">
    <property type="entry name" value="DUF7094"/>
    <property type="match status" value="1"/>
</dbReference>
<keyword evidence="6" id="KW-1185">Reference proteome</keyword>
<dbReference type="eggNOG" id="arCOG03052">
    <property type="taxonomic scope" value="Archaea"/>
</dbReference>
<dbReference type="InterPro" id="IPR055522">
    <property type="entry name" value="DUF7096"/>
</dbReference>
<evidence type="ECO:0000259" key="2">
    <source>
        <dbReference type="Pfam" id="PF23374"/>
    </source>
</evidence>
<feature type="domain" description="DUF7094" evidence="3">
    <location>
        <begin position="298"/>
        <end position="404"/>
    </location>
</feature>
<feature type="domain" description="DUF7096" evidence="4">
    <location>
        <begin position="99"/>
        <end position="267"/>
    </location>
</feature>
<sequence>MQAEEPPNTLTIVGTGDERVYYNATTNGRFEAGSAADLVDAEQPDTVSNTSAAGSTAESGVDDFNFTGQLTDLRVRGGPVRVYVNGNRIDPAAVPDTTVSPLNTTAVLTIPAGERQQEAHPQAGLDVSASLALENDRLGGRYQRLLLDERFNDIESPALRQTTVGAAAGVIERGIERLSTRQQSSIAAYNNGSLTAHEFLRDLAVIDERAGQLSLATDRVVARSQSTPGATVGGQSVSSWAQDRDLKLATLQGPVRDQIQEALNGNHTDPVASATPSGASRAVAESGEQRQYPTPLPVYVETSNRGVMLATVVDGEYYRELSLSRQRNATGDGLSDVDAIFNRVAELYPWASAHSRTTGLTGSRQSELSGITIGHSHGELTTFVNLSTGRVVAEHQRKTLGSVPTAEPVNTTKAGVRLSVERTQPTGPLHLSLATPDGEPIDGTVHVDGGPAIRTGTDGERWTVAPDGRATVVARANNETVRVRLPPQPS</sequence>
<dbReference type="InterPro" id="IPR056397">
    <property type="entry name" value="Fn3_arc"/>
</dbReference>
<dbReference type="EMBL" id="AOMB01000040">
    <property type="protein sequence ID" value="EMA36719.1"/>
    <property type="molecule type" value="Genomic_DNA"/>
</dbReference>
<evidence type="ECO:0000313" key="5">
    <source>
        <dbReference type="EMBL" id="EMA36719.1"/>
    </source>
</evidence>
<proteinExistence type="predicted"/>
<dbReference type="InterPro" id="IPR055520">
    <property type="entry name" value="DUF7094"/>
</dbReference>
<name>M0LWI0_9EURY</name>
<protein>
    <submittedName>
        <fullName evidence="5">Uncharacterized protein</fullName>
    </submittedName>
</protein>
<organism evidence="5 6">
    <name type="scientific">Halococcus hamelinensis 100A6</name>
    <dbReference type="NCBI Taxonomy" id="1132509"/>
    <lineage>
        <taxon>Archaea</taxon>
        <taxon>Methanobacteriati</taxon>
        <taxon>Methanobacteriota</taxon>
        <taxon>Stenosarchaea group</taxon>
        <taxon>Halobacteria</taxon>
        <taxon>Halobacteriales</taxon>
        <taxon>Halococcaceae</taxon>
        <taxon>Halococcus</taxon>
    </lineage>
</organism>
<evidence type="ECO:0000313" key="6">
    <source>
        <dbReference type="Proteomes" id="UP000011566"/>
    </source>
</evidence>
<evidence type="ECO:0000259" key="4">
    <source>
        <dbReference type="Pfam" id="PF23379"/>
    </source>
</evidence>
<accession>M0LWI0</accession>
<reference evidence="5 6" key="1">
    <citation type="journal article" date="2014" name="PLoS Genet.">
        <title>Phylogenetically driven sequencing of extremely halophilic archaea reveals strategies for static and dynamic osmo-response.</title>
        <authorList>
            <person name="Becker E.A."/>
            <person name="Seitzer P.M."/>
            <person name="Tritt A."/>
            <person name="Larsen D."/>
            <person name="Krusor M."/>
            <person name="Yao A.I."/>
            <person name="Wu D."/>
            <person name="Madern D."/>
            <person name="Eisen J.A."/>
            <person name="Darling A.E."/>
            <person name="Facciotti M.T."/>
        </authorList>
    </citation>
    <scope>NUCLEOTIDE SEQUENCE [LARGE SCALE GENOMIC DNA]</scope>
    <source>
        <strain evidence="5 6">100A6</strain>
    </source>
</reference>
<feature type="domain" description="Fibronectin-III type-like" evidence="2">
    <location>
        <begin position="410"/>
        <end position="482"/>
    </location>
</feature>
<dbReference type="Pfam" id="PF23379">
    <property type="entry name" value="DUF7096"/>
    <property type="match status" value="1"/>
</dbReference>
<dbReference type="AlphaFoldDB" id="M0LWI0"/>
<comment type="caution">
    <text evidence="5">The sequence shown here is derived from an EMBL/GenBank/DDBJ whole genome shotgun (WGS) entry which is preliminary data.</text>
</comment>
<dbReference type="Pfam" id="PF23374">
    <property type="entry name" value="Fn3_arc"/>
    <property type="match status" value="1"/>
</dbReference>
<dbReference type="Proteomes" id="UP000011566">
    <property type="component" value="Unassembled WGS sequence"/>
</dbReference>
<dbReference type="PATRIC" id="fig|1132509.6.peg.3265"/>
<gene>
    <name evidence="5" type="ORF">C447_13969</name>
</gene>
<feature type="region of interest" description="Disordered" evidence="1">
    <location>
        <begin position="265"/>
        <end position="290"/>
    </location>
</feature>
<evidence type="ECO:0000256" key="1">
    <source>
        <dbReference type="SAM" id="MobiDB-lite"/>
    </source>
</evidence>